<organism evidence="4 5">
    <name type="scientific">Streptomyces diacarni</name>
    <dbReference type="NCBI Taxonomy" id="2800381"/>
    <lineage>
        <taxon>Bacteria</taxon>
        <taxon>Bacillati</taxon>
        <taxon>Actinomycetota</taxon>
        <taxon>Actinomycetes</taxon>
        <taxon>Kitasatosporales</taxon>
        <taxon>Streptomycetaceae</taxon>
        <taxon>Streptomyces</taxon>
    </lineage>
</organism>
<dbReference type="Pfam" id="PF00288">
    <property type="entry name" value="GHMP_kinases_N"/>
    <property type="match status" value="1"/>
</dbReference>
<evidence type="ECO:0000256" key="2">
    <source>
        <dbReference type="SAM" id="MobiDB-lite"/>
    </source>
</evidence>
<feature type="domain" description="GHMP kinase N-terminal" evidence="3">
    <location>
        <begin position="60"/>
        <end position="116"/>
    </location>
</feature>
<evidence type="ECO:0000256" key="1">
    <source>
        <dbReference type="ARBA" id="ARBA00022777"/>
    </source>
</evidence>
<evidence type="ECO:0000259" key="3">
    <source>
        <dbReference type="Pfam" id="PF00288"/>
    </source>
</evidence>
<dbReference type="InterPro" id="IPR006204">
    <property type="entry name" value="GHMP_kinase_N_dom"/>
</dbReference>
<name>A0A367EFB4_9ACTN</name>
<evidence type="ECO:0000313" key="4">
    <source>
        <dbReference type="EMBL" id="RCG16776.1"/>
    </source>
</evidence>
<feature type="compositionally biased region" description="Basic residues" evidence="2">
    <location>
        <begin position="19"/>
        <end position="29"/>
    </location>
</feature>
<dbReference type="GO" id="GO:0005524">
    <property type="term" value="F:ATP binding"/>
    <property type="evidence" value="ECO:0007669"/>
    <property type="project" value="InterPro"/>
</dbReference>
<keyword evidence="1" id="KW-0418">Kinase</keyword>
<dbReference type="EMBL" id="QOIN01000060">
    <property type="protein sequence ID" value="RCG16776.1"/>
    <property type="molecule type" value="Genomic_DNA"/>
</dbReference>
<reference evidence="4 5" key="1">
    <citation type="submission" date="2018-06" db="EMBL/GenBank/DDBJ databases">
        <title>Streptomyces reniochalinae sp. nov. and Streptomyces diacarnus sp. nov. from marine sponges.</title>
        <authorList>
            <person name="Li L."/>
        </authorList>
    </citation>
    <scope>NUCLEOTIDE SEQUENCE [LARGE SCALE GENOMIC DNA]</scope>
    <source>
        <strain evidence="4 5">LHW51701</strain>
    </source>
</reference>
<dbReference type="Proteomes" id="UP000252914">
    <property type="component" value="Unassembled WGS sequence"/>
</dbReference>
<feature type="region of interest" description="Disordered" evidence="2">
    <location>
        <begin position="1"/>
        <end position="70"/>
    </location>
</feature>
<dbReference type="AlphaFoldDB" id="A0A367EFB4"/>
<sequence length="148" mass="15870">MLPRDTAHRPLERGDLPQRSHRTLAARRTRAQEQGQTPGVDDPRGRHGAHRRSARPGPPLPEGQGFASSSADLAATARAVDNALGLGLPPSRAVGSCAPMSAVWADEGGVVDTVAFNRLPKPFSAADRREYERLRTRLTAAVWPPGGR</sequence>
<proteinExistence type="predicted"/>
<keyword evidence="1" id="KW-0808">Transferase</keyword>
<protein>
    <recommendedName>
        <fullName evidence="3">GHMP kinase N-terminal domain-containing protein</fullName>
    </recommendedName>
</protein>
<comment type="caution">
    <text evidence="4">The sequence shown here is derived from an EMBL/GenBank/DDBJ whole genome shotgun (WGS) entry which is preliminary data.</text>
</comment>
<accession>A0A367EFB4</accession>
<feature type="compositionally biased region" description="Basic and acidic residues" evidence="2">
    <location>
        <begin position="1"/>
        <end position="18"/>
    </location>
</feature>
<dbReference type="GO" id="GO:0016301">
    <property type="term" value="F:kinase activity"/>
    <property type="evidence" value="ECO:0007669"/>
    <property type="project" value="UniProtKB-KW"/>
</dbReference>
<evidence type="ECO:0000313" key="5">
    <source>
        <dbReference type="Proteomes" id="UP000252914"/>
    </source>
</evidence>
<gene>
    <name evidence="4" type="ORF">DTL70_28535</name>
</gene>
<dbReference type="SUPFAM" id="SSF54211">
    <property type="entry name" value="Ribosomal protein S5 domain 2-like"/>
    <property type="match status" value="1"/>
</dbReference>
<dbReference type="InterPro" id="IPR020568">
    <property type="entry name" value="Ribosomal_Su5_D2-typ_SF"/>
</dbReference>
<keyword evidence="5" id="KW-1185">Reference proteome</keyword>